<keyword evidence="2" id="KW-1185">Reference proteome</keyword>
<proteinExistence type="predicted"/>
<comment type="caution">
    <text evidence="1">The sequence shown here is derived from an EMBL/GenBank/DDBJ whole genome shotgun (WGS) entry which is preliminary data.</text>
</comment>
<organism evidence="1 2">
    <name type="scientific">Monascus purpureus</name>
    <name type="common">Red mold</name>
    <name type="synonym">Monascus anka</name>
    <dbReference type="NCBI Taxonomy" id="5098"/>
    <lineage>
        <taxon>Eukaryota</taxon>
        <taxon>Fungi</taxon>
        <taxon>Dikarya</taxon>
        <taxon>Ascomycota</taxon>
        <taxon>Pezizomycotina</taxon>
        <taxon>Eurotiomycetes</taxon>
        <taxon>Eurotiomycetidae</taxon>
        <taxon>Eurotiales</taxon>
        <taxon>Aspergillaceae</taxon>
        <taxon>Monascus</taxon>
    </lineage>
</organism>
<name>A0A507R0W9_MONPU</name>
<evidence type="ECO:0000313" key="1">
    <source>
        <dbReference type="EMBL" id="TQB75805.1"/>
    </source>
</evidence>
<reference evidence="1 2" key="1">
    <citation type="submission" date="2019-06" db="EMBL/GenBank/DDBJ databases">
        <title>Wine fermentation using esterase from Monascus purpureus.</title>
        <authorList>
            <person name="Geng C."/>
            <person name="Zhang Y."/>
        </authorList>
    </citation>
    <scope>NUCLEOTIDE SEQUENCE [LARGE SCALE GENOMIC DNA]</scope>
    <source>
        <strain evidence="1">HQ1</strain>
    </source>
</reference>
<evidence type="ECO:0000313" key="2">
    <source>
        <dbReference type="Proteomes" id="UP000319663"/>
    </source>
</evidence>
<accession>A0A507R0W9</accession>
<gene>
    <name evidence="1" type="ORF">MPDQ_001769</name>
</gene>
<dbReference type="Proteomes" id="UP000319663">
    <property type="component" value="Unassembled WGS sequence"/>
</dbReference>
<sequence length="361" mass="41315">MAQNAVGRLFRSGNTSTLRQPIVTFTQSRSYSKHAIPTFSQTSSPELDQALNHFREELFIPFGLNVQQRKLMFRQRYSRRLKEDPVRVSIGENDEQFTLRPMNLLERPKTKEIANIVSLMKTKSDWNNIIPFLSGLRMSHRSLSSGRWQWLIRKAGEADALGIILECAKQSERTGLRLNTTELVQPLFFQIHRMAQVAEFKDPAVSKALGLAKQFVELMETPEHIEHDMSWDPKRKPFVIGVFLELNAARALNESGGNDETGDVLAYARRLSASWDRGNFSTYSKDWYQADELLRENLPIFNGLKLALEVNGIDLQMSVKSSLESNLEQVRKQIAALMEMAPEKVKEKPTLGYQQAQLLFK</sequence>
<dbReference type="OrthoDB" id="5405126at2759"/>
<dbReference type="EMBL" id="VIFY01000015">
    <property type="protein sequence ID" value="TQB75805.1"/>
    <property type="molecule type" value="Genomic_DNA"/>
</dbReference>
<dbReference type="AlphaFoldDB" id="A0A507R0W9"/>
<protein>
    <submittedName>
        <fullName evidence="1">Uncharacterized protein</fullName>
    </submittedName>
</protein>